<dbReference type="EMBL" id="CP112887">
    <property type="protein sequence ID" value="WBW63651.1"/>
    <property type="molecule type" value="Genomic_DNA"/>
</dbReference>
<dbReference type="RefSeq" id="WP_191118950.1">
    <property type="nucleotide sequence ID" value="NZ_CP112887.1"/>
</dbReference>
<dbReference type="Proteomes" id="UP001210130">
    <property type="component" value="Chromosome"/>
</dbReference>
<evidence type="ECO:0000313" key="1">
    <source>
        <dbReference type="EMBL" id="WBW63651.1"/>
    </source>
</evidence>
<proteinExistence type="predicted"/>
<protein>
    <submittedName>
        <fullName evidence="1">Uncharacterized protein</fullName>
    </submittedName>
</protein>
<keyword evidence="2" id="KW-1185">Reference proteome</keyword>
<accession>A0AAJ5UG57</accession>
<sequence length="89" mass="9805">MPKIIIDIVLEDTFVDGQMKKDHLSIKPSIEGHNSDAPSSADHIATIIHNMLPTVIEVAGQYYIQGINEDGAAKNTAQARHHFHKPVSH</sequence>
<dbReference type="AlphaFoldDB" id="A0AAJ5UG57"/>
<reference evidence="1 2" key="1">
    <citation type="journal article" date="2023" name="Microbiol. Resour. Announc.">
        <title>Complete Genome Sequence of the First Colistin-Resistant Raoultella electrica Strain.</title>
        <authorList>
            <person name="Aldeia C."/>
            <person name="Campos-Madueno E.I."/>
            <person name="Sendi P."/>
            <person name="Endimiani A."/>
        </authorList>
    </citation>
    <scope>NUCLEOTIDE SEQUENCE [LARGE SCALE GENOMIC DNA]</scope>
    <source>
        <strain evidence="1 2">S2-IND-01-C</strain>
    </source>
</reference>
<organism evidence="1 2">
    <name type="scientific">Klebsiella electrica</name>
    <dbReference type="NCBI Taxonomy" id="1259973"/>
    <lineage>
        <taxon>Bacteria</taxon>
        <taxon>Pseudomonadati</taxon>
        <taxon>Pseudomonadota</taxon>
        <taxon>Gammaproteobacteria</taxon>
        <taxon>Enterobacterales</taxon>
        <taxon>Enterobacteriaceae</taxon>
        <taxon>Klebsiella/Raoultella group</taxon>
        <taxon>Klebsiella</taxon>
    </lineage>
</organism>
<gene>
    <name evidence="1" type="ORF">OR613_12545</name>
</gene>
<name>A0AAJ5UG57_9ENTR</name>
<evidence type="ECO:0000313" key="2">
    <source>
        <dbReference type="Proteomes" id="UP001210130"/>
    </source>
</evidence>